<evidence type="ECO:0000313" key="2">
    <source>
        <dbReference type="Proteomes" id="UP001057402"/>
    </source>
</evidence>
<sequence length="95" mass="10576">MELGKVLTQAAMEDKYVVVTVLKKAYMEGHGPMLHIFLDVLRLGEGSRRLVKHLLMVVLDSTSMECCRFLGVPCYHQEIMGGGSLEGEVFMSRAS</sequence>
<evidence type="ECO:0000313" key="1">
    <source>
        <dbReference type="EMBL" id="KAI4330806.1"/>
    </source>
</evidence>
<accession>A0ACB9N4H1</accession>
<dbReference type="Proteomes" id="UP001057402">
    <property type="component" value="Chromosome 8"/>
</dbReference>
<organism evidence="1 2">
    <name type="scientific">Melastoma candidum</name>
    <dbReference type="NCBI Taxonomy" id="119954"/>
    <lineage>
        <taxon>Eukaryota</taxon>
        <taxon>Viridiplantae</taxon>
        <taxon>Streptophyta</taxon>
        <taxon>Embryophyta</taxon>
        <taxon>Tracheophyta</taxon>
        <taxon>Spermatophyta</taxon>
        <taxon>Magnoliopsida</taxon>
        <taxon>eudicotyledons</taxon>
        <taxon>Gunneridae</taxon>
        <taxon>Pentapetalae</taxon>
        <taxon>rosids</taxon>
        <taxon>malvids</taxon>
        <taxon>Myrtales</taxon>
        <taxon>Melastomataceae</taxon>
        <taxon>Melastomatoideae</taxon>
        <taxon>Melastomateae</taxon>
        <taxon>Melastoma</taxon>
    </lineage>
</organism>
<protein>
    <submittedName>
        <fullName evidence="1">Uncharacterized protein</fullName>
    </submittedName>
</protein>
<keyword evidence="2" id="KW-1185">Reference proteome</keyword>
<comment type="caution">
    <text evidence="1">The sequence shown here is derived from an EMBL/GenBank/DDBJ whole genome shotgun (WGS) entry which is preliminary data.</text>
</comment>
<name>A0ACB9N4H1_9MYRT</name>
<proteinExistence type="predicted"/>
<dbReference type="EMBL" id="CM042887">
    <property type="protein sequence ID" value="KAI4330806.1"/>
    <property type="molecule type" value="Genomic_DNA"/>
</dbReference>
<reference evidence="2" key="1">
    <citation type="journal article" date="2023" name="Front. Plant Sci.">
        <title>Chromosomal-level genome assembly of Melastoma candidum provides insights into trichome evolution.</title>
        <authorList>
            <person name="Zhong Y."/>
            <person name="Wu W."/>
            <person name="Sun C."/>
            <person name="Zou P."/>
            <person name="Liu Y."/>
            <person name="Dai S."/>
            <person name="Zhou R."/>
        </authorList>
    </citation>
    <scope>NUCLEOTIDE SEQUENCE [LARGE SCALE GENOMIC DNA]</scope>
</reference>
<gene>
    <name evidence="1" type="ORF">MLD38_029055</name>
</gene>